<reference evidence="2 3" key="1">
    <citation type="journal article" date="2014" name="PLoS Genet.">
        <title>Phylogenetically driven sequencing of extremely halophilic archaea reveals strategies for static and dynamic osmo-response.</title>
        <authorList>
            <person name="Becker E.A."/>
            <person name="Seitzer P.M."/>
            <person name="Tritt A."/>
            <person name="Larsen D."/>
            <person name="Krusor M."/>
            <person name="Yao A.I."/>
            <person name="Wu D."/>
            <person name="Madern D."/>
            <person name="Eisen J.A."/>
            <person name="Darling A.E."/>
            <person name="Facciotti M.T."/>
        </authorList>
    </citation>
    <scope>NUCLEOTIDE SEQUENCE [LARGE SCALE GENOMIC DNA]</scope>
    <source>
        <strain evidence="2 3">JCM 13552</strain>
    </source>
</reference>
<evidence type="ECO:0000256" key="1">
    <source>
        <dbReference type="SAM" id="MobiDB-lite"/>
    </source>
</evidence>
<evidence type="ECO:0000313" key="2">
    <source>
        <dbReference type="EMBL" id="EMA49259.1"/>
    </source>
</evidence>
<dbReference type="STRING" id="1227457.C451_19446"/>
<feature type="region of interest" description="Disordered" evidence="1">
    <location>
        <begin position="52"/>
        <end position="177"/>
    </location>
</feature>
<feature type="compositionally biased region" description="Acidic residues" evidence="1">
    <location>
        <begin position="19"/>
        <end position="32"/>
    </location>
</feature>
<feature type="region of interest" description="Disordered" evidence="1">
    <location>
        <begin position="1"/>
        <end position="32"/>
    </location>
</feature>
<dbReference type="EMBL" id="AOMF01000176">
    <property type="protein sequence ID" value="EMA49259.1"/>
    <property type="molecule type" value="Genomic_DNA"/>
</dbReference>
<dbReference type="AlphaFoldDB" id="M0MWP6"/>
<accession>M0MWP6</accession>
<feature type="compositionally biased region" description="Gly residues" evidence="1">
    <location>
        <begin position="58"/>
        <end position="71"/>
    </location>
</feature>
<feature type="compositionally biased region" description="Basic and acidic residues" evidence="1">
    <location>
        <begin position="7"/>
        <end position="18"/>
    </location>
</feature>
<dbReference type="RefSeq" id="WP_007743203.1">
    <property type="nucleotide sequence ID" value="NZ_AOMF01000176.1"/>
</dbReference>
<evidence type="ECO:0000313" key="3">
    <source>
        <dbReference type="Proteomes" id="UP000011680"/>
    </source>
</evidence>
<proteinExistence type="predicted"/>
<protein>
    <submittedName>
        <fullName evidence="2">Uncharacterized protein</fullName>
    </submittedName>
</protein>
<dbReference type="Proteomes" id="UP000011680">
    <property type="component" value="Unassembled WGS sequence"/>
</dbReference>
<comment type="caution">
    <text evidence="2">The sequence shown here is derived from an EMBL/GenBank/DDBJ whole genome shotgun (WGS) entry which is preliminary data.</text>
</comment>
<organism evidence="2 3">
    <name type="scientific">Halococcus thailandensis JCM 13552</name>
    <dbReference type="NCBI Taxonomy" id="1227457"/>
    <lineage>
        <taxon>Archaea</taxon>
        <taxon>Methanobacteriati</taxon>
        <taxon>Methanobacteriota</taxon>
        <taxon>Stenosarchaea group</taxon>
        <taxon>Halobacteria</taxon>
        <taxon>Halobacteriales</taxon>
        <taxon>Halococcaceae</taxon>
        <taxon>Halococcus</taxon>
    </lineage>
</organism>
<sequence>MSSASKNNDESIGDRLADEFEDRLDPDESVTDMTVDEFAEVLREAGFKTEDEIEASFAGGGSSLTGTGTGPGDDDRLEAFGAGVADSGETPTLPAETRAILEANMSHSSNPEDYGTGVQATGSDRSADPPTDTPLNELTGSADGTAPVVDNEDHPPEAFGTGVAGDTSAAEHKRREEQAEIWARAIEKAEERQDKE</sequence>
<dbReference type="PATRIC" id="fig|1227457.3.peg.3812"/>
<gene>
    <name evidence="2" type="ORF">C451_19446</name>
</gene>
<name>M0MWP6_9EURY</name>
<keyword evidence="3" id="KW-1185">Reference proteome</keyword>